<dbReference type="InterPro" id="IPR049945">
    <property type="entry name" value="AAA_22"/>
</dbReference>
<feature type="domain" description="ORC1/DEAH AAA+ ATPase" evidence="1">
    <location>
        <begin position="212"/>
        <end position="324"/>
    </location>
</feature>
<protein>
    <submittedName>
        <fullName evidence="2">AAA family ATPase</fullName>
    </submittedName>
</protein>
<dbReference type="Pfam" id="PF13401">
    <property type="entry name" value="AAA_22"/>
    <property type="match status" value="1"/>
</dbReference>
<evidence type="ECO:0000313" key="2">
    <source>
        <dbReference type="EMBL" id="MFC5854473.1"/>
    </source>
</evidence>
<accession>A0ABW1E3J4</accession>
<proteinExistence type="predicted"/>
<reference evidence="3" key="1">
    <citation type="journal article" date="2019" name="Int. J. Syst. Evol. Microbiol.">
        <title>The Global Catalogue of Microorganisms (GCM) 10K type strain sequencing project: providing services to taxonomists for standard genome sequencing and annotation.</title>
        <authorList>
            <consortium name="The Broad Institute Genomics Platform"/>
            <consortium name="The Broad Institute Genome Sequencing Center for Infectious Disease"/>
            <person name="Wu L."/>
            <person name="Ma J."/>
        </authorList>
    </citation>
    <scope>NUCLEOTIDE SEQUENCE [LARGE SCALE GENOMIC DNA]</scope>
    <source>
        <strain evidence="3">JCM 10411</strain>
    </source>
</reference>
<evidence type="ECO:0000313" key="3">
    <source>
        <dbReference type="Proteomes" id="UP001596180"/>
    </source>
</evidence>
<organism evidence="2 3">
    <name type="scientific">Streptomyces chlorus</name>
    <dbReference type="NCBI Taxonomy" id="887452"/>
    <lineage>
        <taxon>Bacteria</taxon>
        <taxon>Bacillati</taxon>
        <taxon>Actinomycetota</taxon>
        <taxon>Actinomycetes</taxon>
        <taxon>Kitasatosporales</taxon>
        <taxon>Streptomycetaceae</taxon>
        <taxon>Streptomyces</taxon>
    </lineage>
</organism>
<dbReference type="Proteomes" id="UP001596180">
    <property type="component" value="Unassembled WGS sequence"/>
</dbReference>
<dbReference type="PANTHER" id="PTHR35894:SF1">
    <property type="entry name" value="PHOSPHORIBULOKINASE _ URIDINE KINASE FAMILY"/>
    <property type="match status" value="1"/>
</dbReference>
<gene>
    <name evidence="2" type="ORF">ACFPZI_22560</name>
</gene>
<dbReference type="RefSeq" id="WP_381365840.1">
    <property type="nucleotide sequence ID" value="NZ_JBHSOA010000050.1"/>
</dbReference>
<keyword evidence="3" id="KW-1185">Reference proteome</keyword>
<comment type="caution">
    <text evidence="2">The sequence shown here is derived from an EMBL/GenBank/DDBJ whole genome shotgun (WGS) entry which is preliminary data.</text>
</comment>
<evidence type="ECO:0000259" key="1">
    <source>
        <dbReference type="Pfam" id="PF13401"/>
    </source>
</evidence>
<name>A0ABW1E3J4_9ACTN</name>
<dbReference type="SUPFAM" id="SSF52540">
    <property type="entry name" value="P-loop containing nucleoside triphosphate hydrolases"/>
    <property type="match status" value="1"/>
</dbReference>
<dbReference type="EMBL" id="JBHSOA010000050">
    <property type="protein sequence ID" value="MFC5854473.1"/>
    <property type="molecule type" value="Genomic_DNA"/>
</dbReference>
<sequence length="423" mass="44605">MGERELEGLVSVSRPVLVGRLLQLDAAGGVTSAHVRAGAQLAGVHPRTVWRWVEAARSEGRVERRRRARFELSDEAWEVLAQAGGNVSVLYRHLEECGDGDAGVSLASVYRAVQRELAAGRVLPDRAVVRRARAERETRQALSDLAVGGVGTGTPSACAAGGPASLLTSAGRGTAPAGDVPGVVVPVGAQAVRTASVRAVAEAVGQAMAAGGAACVFGDAGRGKTVALRMALSDPPVGWGVSWVRVPVRPSVSELRRAVFEALVLPGRFPHRSAEADERIVGALDEARVLVVDEAQRLPVPCLEYLQSLWDHPQARMALVLCGAGSERAVARVPQLASRVCAWQEVGRLAGSEVAATVSAFHPLWAGVVGGEVAWIDQSCTHGVFRTWAALTTHLQNALLTVPDAAVDRALLRRLFRRLSPPV</sequence>
<dbReference type="InterPro" id="IPR027417">
    <property type="entry name" value="P-loop_NTPase"/>
</dbReference>
<dbReference type="InterPro" id="IPR052026">
    <property type="entry name" value="ExeA_AAA_ATPase_DNA-bind"/>
</dbReference>
<dbReference type="PANTHER" id="PTHR35894">
    <property type="entry name" value="GENERAL SECRETION PATHWAY PROTEIN A-RELATED"/>
    <property type="match status" value="1"/>
</dbReference>